<comment type="subcellular location">
    <subcellularLocation>
        <location evidence="1 16">Membrane</location>
        <topology evidence="1 16">Single-pass type I membrane protein</topology>
    </subcellularLocation>
</comment>
<name>A0AAW1ZM86_CULAL</name>
<evidence type="ECO:0000256" key="17">
    <source>
        <dbReference type="SAM" id="MobiDB-lite"/>
    </source>
</evidence>
<dbReference type="GO" id="GO:0007229">
    <property type="term" value="P:integrin-mediated signaling pathway"/>
    <property type="evidence" value="ECO:0007669"/>
    <property type="project" value="UniProtKB-KW"/>
</dbReference>
<feature type="region of interest" description="Disordered" evidence="17">
    <location>
        <begin position="120"/>
        <end position="172"/>
    </location>
</feature>
<dbReference type="AlphaFoldDB" id="A0AAW1ZM86"/>
<dbReference type="InterPro" id="IPR002035">
    <property type="entry name" value="VWF_A"/>
</dbReference>
<dbReference type="InterPro" id="IPR036465">
    <property type="entry name" value="vWFA_dom_sf"/>
</dbReference>
<dbReference type="SUPFAM" id="SSF53300">
    <property type="entry name" value="vWA-like"/>
    <property type="match status" value="1"/>
</dbReference>
<dbReference type="InterPro" id="IPR000413">
    <property type="entry name" value="Integrin_alpha"/>
</dbReference>
<dbReference type="SMART" id="SM00191">
    <property type="entry name" value="Int_alpha"/>
    <property type="match status" value="3"/>
</dbReference>
<dbReference type="PRINTS" id="PR01185">
    <property type="entry name" value="INTEGRINA"/>
</dbReference>
<organism evidence="19 20">
    <name type="scientific">Culter alburnus</name>
    <name type="common">Topmouth culter</name>
    <dbReference type="NCBI Taxonomy" id="194366"/>
    <lineage>
        <taxon>Eukaryota</taxon>
        <taxon>Metazoa</taxon>
        <taxon>Chordata</taxon>
        <taxon>Craniata</taxon>
        <taxon>Vertebrata</taxon>
        <taxon>Euteleostomi</taxon>
        <taxon>Actinopterygii</taxon>
        <taxon>Neopterygii</taxon>
        <taxon>Teleostei</taxon>
        <taxon>Ostariophysi</taxon>
        <taxon>Cypriniformes</taxon>
        <taxon>Xenocyprididae</taxon>
        <taxon>Xenocypridinae</taxon>
        <taxon>Culter</taxon>
    </lineage>
</organism>
<dbReference type="Gene3D" id="2.60.40.1460">
    <property type="entry name" value="Integrin domains. Chain A, domain 2"/>
    <property type="match status" value="1"/>
</dbReference>
<dbReference type="InterPro" id="IPR032695">
    <property type="entry name" value="Integrin_dom_sf"/>
</dbReference>
<dbReference type="PANTHER" id="PTHR23220:SF79">
    <property type="entry name" value="INTEGRIN ALPHA-E"/>
    <property type="match status" value="1"/>
</dbReference>
<evidence type="ECO:0000256" key="6">
    <source>
        <dbReference type="ARBA" id="ARBA00022737"/>
    </source>
</evidence>
<dbReference type="Pfam" id="PF00092">
    <property type="entry name" value="VWA"/>
    <property type="match status" value="1"/>
</dbReference>
<feature type="chain" id="PRO_5043088441" description="VWFA domain-containing protein" evidence="16">
    <location>
        <begin position="17"/>
        <end position="1091"/>
    </location>
</feature>
<keyword evidence="9 16" id="KW-1133">Transmembrane helix</keyword>
<feature type="transmembrane region" description="Helical" evidence="16">
    <location>
        <begin position="1053"/>
        <end position="1073"/>
    </location>
</feature>
<dbReference type="SUPFAM" id="SSF69179">
    <property type="entry name" value="Integrin domains"/>
    <property type="match status" value="2"/>
</dbReference>
<dbReference type="GO" id="GO:0009897">
    <property type="term" value="C:external side of plasma membrane"/>
    <property type="evidence" value="ECO:0007669"/>
    <property type="project" value="TreeGrafter"/>
</dbReference>
<dbReference type="Proteomes" id="UP001479290">
    <property type="component" value="Unassembled WGS sequence"/>
</dbReference>
<dbReference type="PROSITE" id="PS51470">
    <property type="entry name" value="FG_GAP"/>
    <property type="match status" value="2"/>
</dbReference>
<gene>
    <name evidence="19" type="ORF">ABG768_007380</name>
</gene>
<keyword evidence="4" id="KW-0479">Metal-binding</keyword>
<dbReference type="PANTHER" id="PTHR23220">
    <property type="entry name" value="INTEGRIN ALPHA"/>
    <property type="match status" value="1"/>
</dbReference>
<comment type="caution">
    <text evidence="19">The sequence shown here is derived from an EMBL/GenBank/DDBJ whole genome shotgun (WGS) entry which is preliminary data.</text>
</comment>
<dbReference type="GO" id="GO:0098609">
    <property type="term" value="P:cell-cell adhesion"/>
    <property type="evidence" value="ECO:0007669"/>
    <property type="project" value="TreeGrafter"/>
</dbReference>
<keyword evidence="12" id="KW-1015">Disulfide bond</keyword>
<keyword evidence="8 16" id="KW-0130">Cell adhesion</keyword>
<keyword evidence="20" id="KW-1185">Reference proteome</keyword>
<evidence type="ECO:0000256" key="1">
    <source>
        <dbReference type="ARBA" id="ARBA00004479"/>
    </source>
</evidence>
<dbReference type="PROSITE" id="PS50234">
    <property type="entry name" value="VWFA"/>
    <property type="match status" value="1"/>
</dbReference>
<evidence type="ECO:0000259" key="18">
    <source>
        <dbReference type="PROSITE" id="PS50234"/>
    </source>
</evidence>
<dbReference type="InterPro" id="IPR028994">
    <property type="entry name" value="Integrin_alpha_N"/>
</dbReference>
<dbReference type="InterPro" id="IPR048285">
    <property type="entry name" value="Integrin_alpha_Ig-like_2"/>
</dbReference>
<feature type="repeat" description="FG-GAP" evidence="15">
    <location>
        <begin position="460"/>
        <end position="522"/>
    </location>
</feature>
<evidence type="ECO:0000313" key="19">
    <source>
        <dbReference type="EMBL" id="KAK9961993.1"/>
    </source>
</evidence>
<protein>
    <recommendedName>
        <fullName evidence="18">VWFA domain-containing protein</fullName>
    </recommendedName>
</protein>
<keyword evidence="7" id="KW-0106">Calcium</keyword>
<keyword evidence="6" id="KW-0677">Repeat</keyword>
<evidence type="ECO:0000256" key="10">
    <source>
        <dbReference type="ARBA" id="ARBA00023037"/>
    </source>
</evidence>
<dbReference type="Gene3D" id="3.40.50.410">
    <property type="entry name" value="von Willebrand factor, type A domain"/>
    <property type="match status" value="1"/>
</dbReference>
<dbReference type="GO" id="GO:0005178">
    <property type="term" value="F:integrin binding"/>
    <property type="evidence" value="ECO:0007669"/>
    <property type="project" value="TreeGrafter"/>
</dbReference>
<evidence type="ECO:0000256" key="14">
    <source>
        <dbReference type="ARBA" id="ARBA00023180"/>
    </source>
</evidence>
<keyword evidence="5 16" id="KW-0732">Signal</keyword>
<evidence type="ECO:0000256" key="4">
    <source>
        <dbReference type="ARBA" id="ARBA00022723"/>
    </source>
</evidence>
<accession>A0AAW1ZM86</accession>
<keyword evidence="13 16" id="KW-0675">Receptor</keyword>
<comment type="similarity">
    <text evidence="2 16">Belongs to the integrin alpha chain family.</text>
</comment>
<evidence type="ECO:0000256" key="9">
    <source>
        <dbReference type="ARBA" id="ARBA00022989"/>
    </source>
</evidence>
<evidence type="ECO:0000256" key="2">
    <source>
        <dbReference type="ARBA" id="ARBA00008054"/>
    </source>
</evidence>
<dbReference type="GO" id="GO:0008305">
    <property type="term" value="C:integrin complex"/>
    <property type="evidence" value="ECO:0007669"/>
    <property type="project" value="InterPro"/>
</dbReference>
<dbReference type="GO" id="GO:0046872">
    <property type="term" value="F:metal ion binding"/>
    <property type="evidence" value="ECO:0007669"/>
    <property type="project" value="UniProtKB-KW"/>
</dbReference>
<keyword evidence="10 16" id="KW-0401">Integrin</keyword>
<dbReference type="SUPFAM" id="SSF69318">
    <property type="entry name" value="Integrin alpha N-terminal domain"/>
    <property type="match status" value="1"/>
</dbReference>
<evidence type="ECO:0000313" key="20">
    <source>
        <dbReference type="Proteomes" id="UP001479290"/>
    </source>
</evidence>
<dbReference type="Pfam" id="PF20805">
    <property type="entry name" value="Integrin_A_Ig_2"/>
    <property type="match status" value="1"/>
</dbReference>
<evidence type="ECO:0000256" key="15">
    <source>
        <dbReference type="PROSITE-ProRule" id="PRU00803"/>
    </source>
</evidence>
<evidence type="ECO:0000256" key="5">
    <source>
        <dbReference type="ARBA" id="ARBA00022729"/>
    </source>
</evidence>
<feature type="compositionally biased region" description="Basic and acidic residues" evidence="17">
    <location>
        <begin position="143"/>
        <end position="163"/>
    </location>
</feature>
<dbReference type="Gene3D" id="2.60.40.1510">
    <property type="entry name" value="ntegrin, alpha v. Chain A, domain 3"/>
    <property type="match status" value="1"/>
</dbReference>
<dbReference type="InterPro" id="IPR013517">
    <property type="entry name" value="FG-GAP"/>
</dbReference>
<reference evidence="19 20" key="1">
    <citation type="submission" date="2024-05" db="EMBL/GenBank/DDBJ databases">
        <title>A high-quality chromosomal-level genome assembly of Topmouth culter (Culter alburnus).</title>
        <authorList>
            <person name="Zhao H."/>
        </authorList>
    </citation>
    <scope>NUCLEOTIDE SEQUENCE [LARGE SCALE GENOMIC DNA]</scope>
    <source>
        <strain evidence="19">CATC2023</strain>
        <tissue evidence="19">Muscle</tissue>
    </source>
</reference>
<dbReference type="Pfam" id="PF01839">
    <property type="entry name" value="FG-GAP"/>
    <property type="match status" value="1"/>
</dbReference>
<evidence type="ECO:0000256" key="3">
    <source>
        <dbReference type="ARBA" id="ARBA00022692"/>
    </source>
</evidence>
<evidence type="ECO:0000256" key="16">
    <source>
        <dbReference type="RuleBase" id="RU003762"/>
    </source>
</evidence>
<dbReference type="PRINTS" id="PR00453">
    <property type="entry name" value="VWFADOMAIN"/>
</dbReference>
<keyword evidence="3 16" id="KW-0812">Transmembrane</keyword>
<feature type="signal peptide" evidence="16">
    <location>
        <begin position="1"/>
        <end position="16"/>
    </location>
</feature>
<dbReference type="InterPro" id="IPR013519">
    <property type="entry name" value="Int_alpha_beta-p"/>
</dbReference>
<dbReference type="Gene3D" id="2.130.10.130">
    <property type="entry name" value="Integrin alpha, N-terminal"/>
    <property type="match status" value="2"/>
</dbReference>
<dbReference type="EMBL" id="JAWDJR010000015">
    <property type="protein sequence ID" value="KAK9961993.1"/>
    <property type="molecule type" value="Genomic_DNA"/>
</dbReference>
<evidence type="ECO:0000256" key="13">
    <source>
        <dbReference type="ARBA" id="ARBA00023170"/>
    </source>
</evidence>
<keyword evidence="11 16" id="KW-0472">Membrane</keyword>
<feature type="repeat" description="FG-GAP" evidence="15">
    <location>
        <begin position="524"/>
        <end position="582"/>
    </location>
</feature>
<evidence type="ECO:0000256" key="11">
    <source>
        <dbReference type="ARBA" id="ARBA00023136"/>
    </source>
</evidence>
<dbReference type="SMART" id="SM00327">
    <property type="entry name" value="VWA"/>
    <property type="match status" value="1"/>
</dbReference>
<sequence>MYKGLLFLTVIYSVNGFNIQINPVKHFTNEDPLFGQTVVQSKDGVFVPSPTNGKLFRCTLENGCDKVNFNDEKPKGLRPVASVASAMTSEEEQFVMCNQVRTKKSVTEYLNGNCQQMSGAGKEDLNPAKLANNNNNNNNNRGRRIDQVKRRMRREAQPDSDTKTDEDEDEDDAGTEIAFVLDGSGSITADDFERAKHFIYNVMLNVWNACFNCDFAMVQYGSSIRTELSLLDNADGARTLQKVQEIKQIYNLTKTASAIHHVLTNIFIPENGSKNNSKKIIIVLSDGKILGDTMNLSDVLNMPQMKDINRYSIGVGKGILSEPEAIKEMTDIADPGQFFNVSNYAALDDILSKLEKSIVGGEGTHKGEGFQFQLAEAGFSSHIMQDKSVLFGAVGAYDWSGGVILKSDDTVKFMNDTDNGPKFSYLGYSVTSAQLSDKTLYISGAPRYNLTGGVFIFDGSEKYVLQGDQVGSYFGSVLCALDINNDDDKITDYLLVGAPHFYRNGEEGKVLVYKLNQGRFESVATELKHDEGQTFARFGAAIASIGDIDGNNYNDVAVGAPLETDSSGSIYIYNGFKDGLQVAFSQKISPSDFGIKLMHFGQSVSGVPATPPNKPYIAVGSQGRVTVFETIPVVVIKPVISVTPKEISLTQQMSKLDVIFSVCFEVRKGKLQTEETLPLHYQIDLDSNVDKKRIIAGNSDVLKKTFTLMPDEECTRIDLQYLGCSDCFSPIKIKLKFSLAPHPNGAPIRILDVFTPNEVVQEIFLENDCKAAGCEPSITLSDSKISETMIIIGETQSLNINFTLTNTEDPSYMTTLTLTYPSILSQRKIEGAPCPVKNDNQIQCNIQHPVFKRDTQTNLFISWQLNDNDIKSELRNSEIIANLTSQNNNYKPLDLKIYAFNVMYSLPIQLTGTASPNRLRIEEGAKGETQPMKFVFELVGENKYGATINVVVSITKDTYKTDLHIKSVTPEECVWTKDKVEEPYTIICPMKKLEKITIDANVLIHDVQKQSEKITAVGKYTFDETVYSVKDTSRTVTVEVMISKLTVTSSKGAIIGGSIGGFVFLLIIIIILIKCGFFRRRHKVDQAQSPH</sequence>
<keyword evidence="14" id="KW-0325">Glycoprotein</keyword>
<dbReference type="Gene3D" id="1.20.5.930">
    <property type="entry name" value="Bicelle-embedded integrin alpha(iib) transmembrane segment"/>
    <property type="match status" value="1"/>
</dbReference>
<proteinExistence type="inferred from homology"/>
<dbReference type="GO" id="GO:0033627">
    <property type="term" value="P:cell adhesion mediated by integrin"/>
    <property type="evidence" value="ECO:0007669"/>
    <property type="project" value="TreeGrafter"/>
</dbReference>
<evidence type="ECO:0000256" key="8">
    <source>
        <dbReference type="ARBA" id="ARBA00022889"/>
    </source>
</evidence>
<feature type="domain" description="VWFA" evidence="18">
    <location>
        <begin position="176"/>
        <end position="354"/>
    </location>
</feature>
<dbReference type="GO" id="GO:0007160">
    <property type="term" value="P:cell-matrix adhesion"/>
    <property type="evidence" value="ECO:0007669"/>
    <property type="project" value="TreeGrafter"/>
</dbReference>
<evidence type="ECO:0000256" key="12">
    <source>
        <dbReference type="ARBA" id="ARBA00023157"/>
    </source>
</evidence>
<evidence type="ECO:0000256" key="7">
    <source>
        <dbReference type="ARBA" id="ARBA00022837"/>
    </source>
</evidence>